<dbReference type="Gene3D" id="2.60.40.10">
    <property type="entry name" value="Immunoglobulins"/>
    <property type="match status" value="1"/>
</dbReference>
<comment type="caution">
    <text evidence="1">The sequence shown here is derived from an EMBL/GenBank/DDBJ whole genome shotgun (WGS) entry which is preliminary data.</text>
</comment>
<dbReference type="STRING" id="1798338.A3J56_00215"/>
<gene>
    <name evidence="1" type="ORF">A3J56_00215</name>
</gene>
<dbReference type="AlphaFoldDB" id="A0A1F5WDI2"/>
<reference evidence="1 2" key="1">
    <citation type="journal article" date="2016" name="Nat. Commun.">
        <title>Thousands of microbial genomes shed light on interconnected biogeochemical processes in an aquifer system.</title>
        <authorList>
            <person name="Anantharaman K."/>
            <person name="Brown C.T."/>
            <person name="Hug L.A."/>
            <person name="Sharon I."/>
            <person name="Castelle C.J."/>
            <person name="Probst A.J."/>
            <person name="Thomas B.C."/>
            <person name="Singh A."/>
            <person name="Wilkins M.J."/>
            <person name="Karaoz U."/>
            <person name="Brodie E.L."/>
            <person name="Williams K.H."/>
            <person name="Hubbard S.S."/>
            <person name="Banfield J.F."/>
        </authorList>
    </citation>
    <scope>NUCLEOTIDE SEQUENCE [LARGE SCALE GENOMIC DNA]</scope>
</reference>
<sequence>MSPRRIVFLIIIVIALGYFIYAARSILFSPSLNIFIPRDGDAFESSLVRFAGRTDPGQRVLIQGKEFFADEAGYFEGTLVLFPGYTEIGFSAKDRFGNERRTTRKVFIKSD</sequence>
<name>A0A1F5WDI2_9BACT</name>
<organism evidence="1 2">
    <name type="scientific">Candidatus Giovannonibacteria bacterium RIFCSPHIGHO2_02_FULL_46_20</name>
    <dbReference type="NCBI Taxonomy" id="1798338"/>
    <lineage>
        <taxon>Bacteria</taxon>
        <taxon>Candidatus Giovannoniibacteriota</taxon>
    </lineage>
</organism>
<dbReference type="EMBL" id="MFHQ01000038">
    <property type="protein sequence ID" value="OGF73674.1"/>
    <property type="molecule type" value="Genomic_DNA"/>
</dbReference>
<dbReference type="Proteomes" id="UP000178406">
    <property type="component" value="Unassembled WGS sequence"/>
</dbReference>
<proteinExistence type="predicted"/>
<dbReference type="InterPro" id="IPR013783">
    <property type="entry name" value="Ig-like_fold"/>
</dbReference>
<evidence type="ECO:0008006" key="3">
    <source>
        <dbReference type="Google" id="ProtNLM"/>
    </source>
</evidence>
<evidence type="ECO:0000313" key="1">
    <source>
        <dbReference type="EMBL" id="OGF73674.1"/>
    </source>
</evidence>
<evidence type="ECO:0000313" key="2">
    <source>
        <dbReference type="Proteomes" id="UP000178406"/>
    </source>
</evidence>
<protein>
    <recommendedName>
        <fullName evidence="3">IPT/TIG domain-containing protein</fullName>
    </recommendedName>
</protein>
<accession>A0A1F5WDI2</accession>